<name>A0A7S3CVP7_9EUKA</name>
<evidence type="ECO:0000256" key="5">
    <source>
        <dbReference type="ARBA" id="ARBA00022989"/>
    </source>
</evidence>
<dbReference type="GO" id="GO:0004252">
    <property type="term" value="F:serine-type endopeptidase activity"/>
    <property type="evidence" value="ECO:0007669"/>
    <property type="project" value="InterPro"/>
</dbReference>
<evidence type="ECO:0000259" key="8">
    <source>
        <dbReference type="Pfam" id="PF01694"/>
    </source>
</evidence>
<feature type="transmembrane region" description="Helical" evidence="7">
    <location>
        <begin position="148"/>
        <end position="167"/>
    </location>
</feature>
<feature type="domain" description="Peptidase S54 rhomboid" evidence="8">
    <location>
        <begin position="130"/>
        <end position="273"/>
    </location>
</feature>
<dbReference type="InterPro" id="IPR035952">
    <property type="entry name" value="Rhomboid-like_sf"/>
</dbReference>
<dbReference type="SUPFAM" id="SSF144091">
    <property type="entry name" value="Rhomboid-like"/>
    <property type="match status" value="1"/>
</dbReference>
<comment type="subcellular location">
    <subcellularLocation>
        <location evidence="1">Membrane</location>
        <topology evidence="1">Multi-pass membrane protein</topology>
    </subcellularLocation>
</comment>
<feature type="transmembrane region" description="Helical" evidence="7">
    <location>
        <begin position="91"/>
        <end position="108"/>
    </location>
</feature>
<evidence type="ECO:0000256" key="6">
    <source>
        <dbReference type="ARBA" id="ARBA00023136"/>
    </source>
</evidence>
<evidence type="ECO:0000256" key="2">
    <source>
        <dbReference type="ARBA" id="ARBA00009045"/>
    </source>
</evidence>
<dbReference type="PANTHER" id="PTHR43731">
    <property type="entry name" value="RHOMBOID PROTEASE"/>
    <property type="match status" value="1"/>
</dbReference>
<evidence type="ECO:0000256" key="3">
    <source>
        <dbReference type="ARBA" id="ARBA00022692"/>
    </source>
</evidence>
<evidence type="ECO:0000313" key="9">
    <source>
        <dbReference type="EMBL" id="CAE0238852.1"/>
    </source>
</evidence>
<keyword evidence="4" id="KW-0378">Hydrolase</keyword>
<evidence type="ECO:0000256" key="1">
    <source>
        <dbReference type="ARBA" id="ARBA00004141"/>
    </source>
</evidence>
<dbReference type="Gene3D" id="1.20.1540.10">
    <property type="entry name" value="Rhomboid-like"/>
    <property type="match status" value="1"/>
</dbReference>
<evidence type="ECO:0000256" key="7">
    <source>
        <dbReference type="SAM" id="Phobius"/>
    </source>
</evidence>
<dbReference type="InterPro" id="IPR050925">
    <property type="entry name" value="Rhomboid_protease_S54"/>
</dbReference>
<accession>A0A7S3CVP7</accession>
<dbReference type="InterPro" id="IPR022764">
    <property type="entry name" value="Peptidase_S54_rhomboid_dom"/>
</dbReference>
<keyword evidence="5 7" id="KW-1133">Transmembrane helix</keyword>
<reference evidence="9" key="1">
    <citation type="submission" date="2021-01" db="EMBL/GenBank/DDBJ databases">
        <authorList>
            <person name="Corre E."/>
            <person name="Pelletier E."/>
            <person name="Niang G."/>
            <person name="Scheremetjew M."/>
            <person name="Finn R."/>
            <person name="Kale V."/>
            <person name="Holt S."/>
            <person name="Cochrane G."/>
            <person name="Meng A."/>
            <person name="Brown T."/>
            <person name="Cohen L."/>
        </authorList>
    </citation>
    <scope>NUCLEOTIDE SEQUENCE</scope>
    <source>
        <strain evidence="9">NIES-2562</strain>
    </source>
</reference>
<keyword evidence="6 7" id="KW-0472">Membrane</keyword>
<dbReference type="Pfam" id="PF01694">
    <property type="entry name" value="Rhomboid"/>
    <property type="match status" value="1"/>
</dbReference>
<dbReference type="AlphaFoldDB" id="A0A7S3CVP7"/>
<protein>
    <recommendedName>
        <fullName evidence="8">Peptidase S54 rhomboid domain-containing protein</fullName>
    </recommendedName>
</protein>
<dbReference type="EMBL" id="HBIB01001448">
    <property type="protein sequence ID" value="CAE0238852.1"/>
    <property type="molecule type" value="Transcribed_RNA"/>
</dbReference>
<feature type="transmembrane region" description="Helical" evidence="7">
    <location>
        <begin position="223"/>
        <end position="251"/>
    </location>
</feature>
<dbReference type="PANTHER" id="PTHR43731:SF14">
    <property type="entry name" value="PRESENILIN-ASSOCIATED RHOMBOID-LIKE PROTEIN, MITOCHONDRIAL"/>
    <property type="match status" value="1"/>
</dbReference>
<organism evidence="9">
    <name type="scientific">Palpitomonas bilix</name>
    <dbReference type="NCBI Taxonomy" id="652834"/>
    <lineage>
        <taxon>Eukaryota</taxon>
        <taxon>Eukaryota incertae sedis</taxon>
    </lineage>
</organism>
<sequence>MLRFSLLHRAVQRLRPSGLSLPCIKQQQQGVIFKPLLQQVWRSNYRKSAVIGSGFALAAVPILSFAEDGDRRDPALDYIRMKIGEVKESKALLSILAMNAGVFALWRHRGARDMFMSLNFTCSKLHLLNGRVWCSLTSSFSHNTWPHFLLNSVGFVMFGTALTPHALSESDFLSLYLVSCVASSFCSALFQIGRASFAVSLGASGGIMGLIFADMVLNPSQKVFMFPIPVVLSIEQMVGIAGAISLMGALLNRGRIDHAGHLGGMIGGLLYLAGSSSSFRGTMDYGIGKFGSMQWSSTLAESNVTYLYQRWEEKLRSAVTSFTWEDSAVSCIDSYLDLLRFLEKELDVNLDEQKQRAKELSKKLQLRR</sequence>
<feature type="transmembrane region" description="Helical" evidence="7">
    <location>
        <begin position="197"/>
        <end position="217"/>
    </location>
</feature>
<keyword evidence="3 7" id="KW-0812">Transmembrane</keyword>
<dbReference type="GO" id="GO:0016020">
    <property type="term" value="C:membrane"/>
    <property type="evidence" value="ECO:0007669"/>
    <property type="project" value="UniProtKB-SubCell"/>
</dbReference>
<proteinExistence type="inferred from homology"/>
<comment type="similarity">
    <text evidence="2">Belongs to the peptidase S54 family.</text>
</comment>
<gene>
    <name evidence="9" type="ORF">PBIL07802_LOCUS995</name>
</gene>
<evidence type="ECO:0000256" key="4">
    <source>
        <dbReference type="ARBA" id="ARBA00022801"/>
    </source>
</evidence>
<feature type="transmembrane region" description="Helical" evidence="7">
    <location>
        <begin position="173"/>
        <end position="190"/>
    </location>
</feature>
<feature type="transmembrane region" description="Helical" evidence="7">
    <location>
        <begin position="48"/>
        <end position="66"/>
    </location>
</feature>